<protein>
    <submittedName>
        <fullName evidence="3">Short-chain dehydrogenase</fullName>
    </submittedName>
</protein>
<feature type="region of interest" description="Disordered" evidence="1">
    <location>
        <begin position="1"/>
        <end position="21"/>
    </location>
</feature>
<dbReference type="RefSeq" id="WP_116556675.1">
    <property type="nucleotide sequence ID" value="NZ_QDKM01000001.1"/>
</dbReference>
<proteinExistence type="predicted"/>
<dbReference type="Pfam" id="PF05940">
    <property type="entry name" value="NnrS"/>
    <property type="match status" value="1"/>
</dbReference>
<feature type="transmembrane region" description="Helical" evidence="2">
    <location>
        <begin position="327"/>
        <end position="346"/>
    </location>
</feature>
<feature type="transmembrane region" description="Helical" evidence="2">
    <location>
        <begin position="358"/>
        <end position="378"/>
    </location>
</feature>
<keyword evidence="2" id="KW-0812">Transmembrane</keyword>
<dbReference type="OrthoDB" id="9770040at2"/>
<feature type="transmembrane region" description="Helical" evidence="2">
    <location>
        <begin position="195"/>
        <end position="217"/>
    </location>
</feature>
<sequence>MRDPNTSPSKPSPSAAAAHAPGRSTSRVRAWAGPGLLTYGYRPFFLFGAIWSALTMVLWIFSLAGGITLPTPMDPVSWHAHEMLFGALGAFLGGFLLTAIPNWTGRFPILGWPVAVLAATWALGRVALLSPAPPLTIVAADLLFPLLLALAMLREIVAGKNWRNLPVLALFLGFLTANGLFHWQVLHGDYAAGGAGFRLGLAVAVGFVTLIGGRVVPSFTRNYLVKQKRSGLPHPFGPLDRLALSLGALALFAYVARPEHAVTAALCLAAGAAHLIRLARWSGQKTAAEPLVWILHIGYLFIPLGFLLTGGASLAPGLIPEIAAQHIWMIGAVGVMPLAVMSRASLAHAGRPQVASGALRVIYLMILSAAAMRFTAGYSAAPLWFTHLSGALWIAAFAGFALHYWPILTHKRKRRS</sequence>
<keyword evidence="4" id="KW-1185">Reference proteome</keyword>
<comment type="caution">
    <text evidence="3">The sequence shown here is derived from an EMBL/GenBank/DDBJ whole genome shotgun (WGS) entry which is preliminary data.</text>
</comment>
<feature type="transmembrane region" description="Helical" evidence="2">
    <location>
        <begin position="134"/>
        <end position="153"/>
    </location>
</feature>
<evidence type="ECO:0000313" key="3">
    <source>
        <dbReference type="EMBL" id="PVH30267.1"/>
    </source>
</evidence>
<organism evidence="3 4">
    <name type="scientific">Pararhodobacter oceanensis</name>
    <dbReference type="NCBI Taxonomy" id="2172121"/>
    <lineage>
        <taxon>Bacteria</taxon>
        <taxon>Pseudomonadati</taxon>
        <taxon>Pseudomonadota</taxon>
        <taxon>Alphaproteobacteria</taxon>
        <taxon>Rhodobacterales</taxon>
        <taxon>Paracoccaceae</taxon>
        <taxon>Pararhodobacter</taxon>
    </lineage>
</organism>
<dbReference type="Proteomes" id="UP000245911">
    <property type="component" value="Unassembled WGS sequence"/>
</dbReference>
<keyword evidence="2" id="KW-0472">Membrane</keyword>
<dbReference type="EMBL" id="QDKM01000001">
    <property type="protein sequence ID" value="PVH30267.1"/>
    <property type="molecule type" value="Genomic_DNA"/>
</dbReference>
<feature type="transmembrane region" description="Helical" evidence="2">
    <location>
        <begin position="291"/>
        <end position="315"/>
    </location>
</feature>
<gene>
    <name evidence="3" type="ORF">DDE20_01520</name>
</gene>
<evidence type="ECO:0000256" key="2">
    <source>
        <dbReference type="SAM" id="Phobius"/>
    </source>
</evidence>
<feature type="transmembrane region" description="Helical" evidence="2">
    <location>
        <begin position="384"/>
        <end position="405"/>
    </location>
</feature>
<evidence type="ECO:0000313" key="4">
    <source>
        <dbReference type="Proteomes" id="UP000245911"/>
    </source>
</evidence>
<feature type="transmembrane region" description="Helical" evidence="2">
    <location>
        <begin position="110"/>
        <end position="128"/>
    </location>
</feature>
<reference evidence="3 4" key="1">
    <citation type="submission" date="2018-04" db="EMBL/GenBank/DDBJ databases">
        <title>Pararhodobacter oceanense sp. nov., isolated from marine intertidal sediment.</title>
        <authorList>
            <person name="Wang X.-L."/>
            <person name="Du Z.-J."/>
        </authorList>
    </citation>
    <scope>NUCLEOTIDE SEQUENCE [LARGE SCALE GENOMIC DNA]</scope>
    <source>
        <strain evidence="3 4">AM505</strain>
    </source>
</reference>
<keyword evidence="2" id="KW-1133">Transmembrane helix</keyword>
<dbReference type="AlphaFoldDB" id="A0A2T8HXW9"/>
<feature type="transmembrane region" description="Helical" evidence="2">
    <location>
        <begin position="165"/>
        <end position="183"/>
    </location>
</feature>
<dbReference type="InterPro" id="IPR010266">
    <property type="entry name" value="NnrS"/>
</dbReference>
<feature type="transmembrane region" description="Helical" evidence="2">
    <location>
        <begin position="44"/>
        <end position="64"/>
    </location>
</feature>
<feature type="transmembrane region" description="Helical" evidence="2">
    <location>
        <begin position="84"/>
        <end position="103"/>
    </location>
</feature>
<name>A0A2T8HXW9_9RHOB</name>
<accession>A0A2T8HXW9</accession>
<evidence type="ECO:0000256" key="1">
    <source>
        <dbReference type="SAM" id="MobiDB-lite"/>
    </source>
</evidence>